<dbReference type="Proteomes" id="UP000623467">
    <property type="component" value="Unassembled WGS sequence"/>
</dbReference>
<dbReference type="AlphaFoldDB" id="A0A8H6ZDJ2"/>
<dbReference type="Gene3D" id="2.40.40.10">
    <property type="entry name" value="RlpA-like domain"/>
    <property type="match status" value="1"/>
</dbReference>
<evidence type="ECO:0000313" key="3">
    <source>
        <dbReference type="Proteomes" id="UP000623467"/>
    </source>
</evidence>
<dbReference type="OrthoDB" id="623670at2759"/>
<reference evidence="2" key="1">
    <citation type="submission" date="2020-05" db="EMBL/GenBank/DDBJ databases">
        <title>Mycena genomes resolve the evolution of fungal bioluminescence.</title>
        <authorList>
            <person name="Tsai I.J."/>
        </authorList>
    </citation>
    <scope>NUCLEOTIDE SEQUENCE</scope>
    <source>
        <strain evidence="2">160909Yilan</strain>
    </source>
</reference>
<dbReference type="CDD" id="cd22191">
    <property type="entry name" value="DPBB_RlpA_EXP_N-like"/>
    <property type="match status" value="1"/>
</dbReference>
<name>A0A8H6ZDJ2_9AGAR</name>
<feature type="signal peptide" evidence="1">
    <location>
        <begin position="1"/>
        <end position="16"/>
    </location>
</feature>
<dbReference type="EMBL" id="JACAZH010000001">
    <property type="protein sequence ID" value="KAF7376973.1"/>
    <property type="molecule type" value="Genomic_DNA"/>
</dbReference>
<accession>A0A8H6ZDJ2</accession>
<proteinExistence type="predicted"/>
<evidence type="ECO:0000256" key="1">
    <source>
        <dbReference type="SAM" id="SignalP"/>
    </source>
</evidence>
<comment type="caution">
    <text evidence="2">The sequence shown here is derived from an EMBL/GenBank/DDBJ whole genome shotgun (WGS) entry which is preliminary data.</text>
</comment>
<protein>
    <submittedName>
        <fullName evidence="2">Barwin-like endoglucanase</fullName>
    </submittedName>
</protein>
<dbReference type="InterPro" id="IPR036908">
    <property type="entry name" value="RlpA-like_sf"/>
</dbReference>
<keyword evidence="1" id="KW-0732">Signal</keyword>
<organism evidence="2 3">
    <name type="scientific">Mycena sanguinolenta</name>
    <dbReference type="NCBI Taxonomy" id="230812"/>
    <lineage>
        <taxon>Eukaryota</taxon>
        <taxon>Fungi</taxon>
        <taxon>Dikarya</taxon>
        <taxon>Basidiomycota</taxon>
        <taxon>Agaricomycotina</taxon>
        <taxon>Agaricomycetes</taxon>
        <taxon>Agaricomycetidae</taxon>
        <taxon>Agaricales</taxon>
        <taxon>Marasmiineae</taxon>
        <taxon>Mycenaceae</taxon>
        <taxon>Mycena</taxon>
    </lineage>
</organism>
<dbReference type="SUPFAM" id="SSF50685">
    <property type="entry name" value="Barwin-like endoglucanases"/>
    <property type="match status" value="1"/>
</dbReference>
<sequence length="119" mass="12469">MRGFGSALWLAGMVAASTLRTTETVGQASLFIPPLNGAPQQCGSSVTDSDLAVMISPDVFDGGAECGKNVTVSFQGRSVVLQVAGECVCITSSIEMTMAAFTTLNAPFERPVTVNWEFD</sequence>
<feature type="chain" id="PRO_5034554409" evidence="1">
    <location>
        <begin position="17"/>
        <end position="119"/>
    </location>
</feature>
<evidence type="ECO:0000313" key="2">
    <source>
        <dbReference type="EMBL" id="KAF7376973.1"/>
    </source>
</evidence>
<gene>
    <name evidence="2" type="ORF">MSAN_00115100</name>
</gene>
<keyword evidence="3" id="KW-1185">Reference proteome</keyword>